<dbReference type="Proteomes" id="UP001215598">
    <property type="component" value="Unassembled WGS sequence"/>
</dbReference>
<protein>
    <submittedName>
        <fullName evidence="1">Uncharacterized protein</fullName>
    </submittedName>
</protein>
<reference evidence="1" key="1">
    <citation type="submission" date="2023-03" db="EMBL/GenBank/DDBJ databases">
        <title>Massive genome expansion in bonnet fungi (Mycena s.s.) driven by repeated elements and novel gene families across ecological guilds.</title>
        <authorList>
            <consortium name="Lawrence Berkeley National Laboratory"/>
            <person name="Harder C.B."/>
            <person name="Miyauchi S."/>
            <person name="Viragh M."/>
            <person name="Kuo A."/>
            <person name="Thoen E."/>
            <person name="Andreopoulos B."/>
            <person name="Lu D."/>
            <person name="Skrede I."/>
            <person name="Drula E."/>
            <person name="Henrissat B."/>
            <person name="Morin E."/>
            <person name="Kohler A."/>
            <person name="Barry K."/>
            <person name="LaButti K."/>
            <person name="Morin E."/>
            <person name="Salamov A."/>
            <person name="Lipzen A."/>
            <person name="Mereny Z."/>
            <person name="Hegedus B."/>
            <person name="Baldrian P."/>
            <person name="Stursova M."/>
            <person name="Weitz H."/>
            <person name="Taylor A."/>
            <person name="Grigoriev I.V."/>
            <person name="Nagy L.G."/>
            <person name="Martin F."/>
            <person name="Kauserud H."/>
        </authorList>
    </citation>
    <scope>NUCLEOTIDE SEQUENCE</scope>
    <source>
        <strain evidence="1">CBHHK182m</strain>
    </source>
</reference>
<dbReference type="EMBL" id="JARKIB010000131">
    <property type="protein sequence ID" value="KAJ7734666.1"/>
    <property type="molecule type" value="Genomic_DNA"/>
</dbReference>
<comment type="caution">
    <text evidence="1">The sequence shown here is derived from an EMBL/GenBank/DDBJ whole genome shotgun (WGS) entry which is preliminary data.</text>
</comment>
<evidence type="ECO:0000313" key="2">
    <source>
        <dbReference type="Proteomes" id="UP001215598"/>
    </source>
</evidence>
<gene>
    <name evidence="1" type="ORF">B0H16DRAFT_1892455</name>
</gene>
<organism evidence="1 2">
    <name type="scientific">Mycena metata</name>
    <dbReference type="NCBI Taxonomy" id="1033252"/>
    <lineage>
        <taxon>Eukaryota</taxon>
        <taxon>Fungi</taxon>
        <taxon>Dikarya</taxon>
        <taxon>Basidiomycota</taxon>
        <taxon>Agaricomycotina</taxon>
        <taxon>Agaricomycetes</taxon>
        <taxon>Agaricomycetidae</taxon>
        <taxon>Agaricales</taxon>
        <taxon>Marasmiineae</taxon>
        <taxon>Mycenaceae</taxon>
        <taxon>Mycena</taxon>
    </lineage>
</organism>
<accession>A0AAD7MVE1</accession>
<dbReference type="AlphaFoldDB" id="A0AAD7MVE1"/>
<sequence length="314" mass="34511">MDDPTIYLRENGRRGGLQLRILDSLTPPLTARPPSSCDSCGRPPLSLLFEAAGAPSHPWRHSLEQIDDLPHEPRLRGAVWIPDPSQDPCALLARSGASYSTSLSLAMCDDVASDSLHRGCDFGQRPGMQGHVRVCGVRVGVPAAPCGATASTRTRVNPIQAPAPSAVRASAASARFRRGRCSYAPRASPLASLARFLCLLHATFATPGVLRVTRNAHGFVRIRYNYGFLHTAVRLYLRPYTTCKLSMGPTIHIFSRILVAFSCHRRRRRPDALIAIVRMRISEHVVDHDGGNGLGLGNYIRMSLRFLYQQHFSN</sequence>
<proteinExistence type="predicted"/>
<name>A0AAD7MVE1_9AGAR</name>
<keyword evidence="2" id="KW-1185">Reference proteome</keyword>
<evidence type="ECO:0000313" key="1">
    <source>
        <dbReference type="EMBL" id="KAJ7734666.1"/>
    </source>
</evidence>